<dbReference type="Pfam" id="PF13116">
    <property type="entry name" value="YhdP"/>
    <property type="match status" value="1"/>
</dbReference>
<dbReference type="PANTHER" id="PTHR38690:SF1">
    <property type="entry name" value="PROTEASE"/>
    <property type="match status" value="1"/>
</dbReference>
<dbReference type="RefSeq" id="WP_253899093.1">
    <property type="nucleotide sequence ID" value="NZ_CALSBS010000031.1"/>
</dbReference>
<keyword evidence="3" id="KW-1185">Reference proteome</keyword>
<feature type="domain" description="YhdP central" evidence="1">
    <location>
        <begin position="1"/>
        <end position="1254"/>
    </location>
</feature>
<name>A0ABN8TK45_9ENTR</name>
<proteinExistence type="predicted"/>
<dbReference type="EMBL" id="CALSBS010000031">
    <property type="protein sequence ID" value="CAH6661894.1"/>
    <property type="molecule type" value="Genomic_DNA"/>
</dbReference>
<dbReference type="InterPro" id="IPR011836">
    <property type="entry name" value="YhdP"/>
</dbReference>
<dbReference type="NCBIfam" id="TIGR02099">
    <property type="entry name" value="YhdP family protein"/>
    <property type="match status" value="1"/>
</dbReference>
<comment type="caution">
    <text evidence="2">The sequence shown here is derived from an EMBL/GenBank/DDBJ whole genome shotgun (WGS) entry which is preliminary data.</text>
</comment>
<evidence type="ECO:0000259" key="1">
    <source>
        <dbReference type="Pfam" id="PF13116"/>
    </source>
</evidence>
<evidence type="ECO:0000313" key="3">
    <source>
        <dbReference type="Proteomes" id="UP001152651"/>
    </source>
</evidence>
<sequence>MRRLPGILLLTVATLIVIAALLVSGLRLVLPHLDEWRPQILAKISSAAGQPVEASKIQASWENFGPTLEVRDIKAGLDNDGGEMSIKRVSLALDVWQSLLHMRWQFRDLTFWQLNIHTNSPLQSNDSSDSMEGDRIADLFLRQFDQFTLRDSHLSFLTLSGQRAELAIPQLTWLNGKNRHRAEGELSLTSLTGQHGVMKVRMDLRDENGLLNKGRLWLQAEDIDVKPWLGKWMQDNIALTSARFSLEAWASLDKGEIASGDVWLKKGGASWKGDKDDHQLAVDNLTAHLSREKNGWEFRIPDTRITIDDTPWPRGALALAWIPEQEVGGKNSVRSDELRIRASHLSLAGLNGLLPIADKLSPKLGEIWRTTQPNGMIDSLGLDIPLQATEQTRFQAAWKDLAWKQWKLLPGAENVSGDLSGSVENGALKVNMQQATMPYETVFRAPLEIAKGTATLNWLNNDKGFMLDGRHIDVEAKAVRAAGGFRYLQPKDDQPWLGILAGISTDDGGQAWRYFPENLMGKELVDYLSGAIKGGQADNATLVYGGNPHLFPYKHNEGQFEVSVPLRNATFAFQPDWPALTDLDIHLDFLNDGLWMKADKVALGGVTATNLNAMIPDYAKEKLLIDADINGPGKAVGPYFNETPLKESLGATLDELQLDGNVSARLQLDIPLNGELVHATGDVSLNNNSLFIKPLDSTLQNLSGKFSFSNGDLQSQPMTATWFNQPLKVDFNTREGEKSYQVGVNMDANWQPSRTGVLPKAVNDEISGTVPWQGKVAIELPYGGSPTYKVGVTADLKNVSSHLPAPVDKAAGEPLPVKIDVDGNLKSFDLTGKVGSNNHLNSRWLLNQKLTLDRAIWASDSRTNPPLPQQQGVELNLPPMDGAQWLALFQQGAASDASSAAVFPKQVTLRTPSLTLGGQQWNNLSIVSQSSAQGTKVDAQGREVNATLTMHDNAPWQAAIRYLYYNPSATPLTQATAASTGPLTRNRIDFSGWPDLQLRCAECWLWGQKYGRIDGDFAIKGDTLTLSNGLVDTGFARLTSDGEWVNGLNSQRTSLKGKLRGKKIDDAVAFFGIATPIRDSSINLDYDLHWRASPWQPDVPSLNGILKTRIGKGQFTDLSTGHAGQLLRLLSVDALLRKLRFDFSDTFTEGFYFDSIRSTAWIKDGVLNTDDTLVDGLEADIAMKGSVDLVRRQLAMEAIVAPEISATVGVAAAFAINPIVGAAVFAASKVLGPLWSKVSILRYRITGPIDSPQINEVLRQARSDTKQ</sequence>
<dbReference type="PANTHER" id="PTHR38690">
    <property type="entry name" value="PROTEASE-RELATED"/>
    <property type="match status" value="1"/>
</dbReference>
<dbReference type="NCBIfam" id="NF008148">
    <property type="entry name" value="PRK10899.1"/>
    <property type="match status" value="1"/>
</dbReference>
<evidence type="ECO:0000313" key="2">
    <source>
        <dbReference type="EMBL" id="CAH6661894.1"/>
    </source>
</evidence>
<dbReference type="InterPro" id="IPR025263">
    <property type="entry name" value="YhdP_central"/>
</dbReference>
<organism evidence="2 3">
    <name type="scientific">Pseudocitrobacter vendiensis</name>
    <dbReference type="NCBI Taxonomy" id="2488306"/>
    <lineage>
        <taxon>Bacteria</taxon>
        <taxon>Pseudomonadati</taxon>
        <taxon>Pseudomonadota</taxon>
        <taxon>Gammaproteobacteria</taxon>
        <taxon>Enterobacterales</taxon>
        <taxon>Enterobacteriaceae</taxon>
        <taxon>Pseudocitrobacter</taxon>
    </lineage>
</organism>
<dbReference type="Proteomes" id="UP001152651">
    <property type="component" value="Unassembled WGS sequence"/>
</dbReference>
<accession>A0ABN8TK45</accession>
<gene>
    <name evidence="2" type="ORF">FBBNIHIM_22570</name>
</gene>
<protein>
    <submittedName>
        <fullName evidence="2">TIGR02099 family protein</fullName>
    </submittedName>
</protein>
<reference evidence="2" key="1">
    <citation type="submission" date="2022-05" db="EMBL/GenBank/DDBJ databases">
        <authorList>
            <person name="Blom J."/>
        </authorList>
    </citation>
    <scope>NUCLEOTIDE SEQUENCE</scope>
    <source>
        <strain evidence="2">Type strain: CPO20170097</strain>
    </source>
</reference>